<dbReference type="GO" id="GO:0005975">
    <property type="term" value="P:carbohydrate metabolic process"/>
    <property type="evidence" value="ECO:0007669"/>
    <property type="project" value="InterPro"/>
</dbReference>
<dbReference type="Proteomes" id="UP000295620">
    <property type="component" value="Unassembled WGS sequence"/>
</dbReference>
<protein>
    <recommendedName>
        <fullName evidence="4">Cellobiose 2-epimerase</fullName>
        <shortName evidence="4">CE</shortName>
        <ecNumber evidence="4">5.1.3.11</ecNumber>
    </recommendedName>
</protein>
<dbReference type="HAMAP" id="MF_00929">
    <property type="entry name" value="Cellobiose_2_epim"/>
    <property type="match status" value="1"/>
</dbReference>
<evidence type="ECO:0000313" key="5">
    <source>
        <dbReference type="EMBL" id="TDQ06336.1"/>
    </source>
</evidence>
<dbReference type="OrthoDB" id="5141876at2"/>
<dbReference type="SUPFAM" id="SSF48208">
    <property type="entry name" value="Six-hairpin glycosidases"/>
    <property type="match status" value="1"/>
</dbReference>
<comment type="caution">
    <text evidence="5">The sequence shown here is derived from an EMBL/GenBank/DDBJ whole genome shotgun (WGS) entry which is preliminary data.</text>
</comment>
<reference evidence="5 6" key="1">
    <citation type="submission" date="2019-03" db="EMBL/GenBank/DDBJ databases">
        <title>Genomic Encyclopedia of Archaeal and Bacterial Type Strains, Phase II (KMG-II): from individual species to whole genera.</title>
        <authorList>
            <person name="Goeker M."/>
        </authorList>
    </citation>
    <scope>NUCLEOTIDE SEQUENCE [LARGE SCALE GENOMIC DNA]</scope>
    <source>
        <strain evidence="5 6">DSM 19035</strain>
    </source>
</reference>
<evidence type="ECO:0000256" key="2">
    <source>
        <dbReference type="ARBA" id="ARBA00008558"/>
    </source>
</evidence>
<comment type="catalytic activity">
    <reaction evidence="1 4">
        <text>D-cellobiose = beta-D-glucosyl-(1-&gt;4)-D-mannopyranose</text>
        <dbReference type="Rhea" id="RHEA:23384"/>
        <dbReference type="ChEBI" id="CHEBI:17057"/>
        <dbReference type="ChEBI" id="CHEBI:47931"/>
        <dbReference type="EC" id="5.1.3.11"/>
    </reaction>
</comment>
<evidence type="ECO:0000256" key="3">
    <source>
        <dbReference type="ARBA" id="ARBA00023235"/>
    </source>
</evidence>
<dbReference type="Gene3D" id="1.50.10.10">
    <property type="match status" value="1"/>
</dbReference>
<dbReference type="PANTHER" id="PTHR15108">
    <property type="entry name" value="N-ACYLGLUCOSAMINE-2-EPIMERASE"/>
    <property type="match status" value="1"/>
</dbReference>
<keyword evidence="3 4" id="KW-0413">Isomerase</keyword>
<proteinExistence type="inferred from homology"/>
<dbReference type="Pfam" id="PF07221">
    <property type="entry name" value="GlcNAc_2-epim"/>
    <property type="match status" value="1"/>
</dbReference>
<dbReference type="EC" id="5.1.3.11" evidence="4"/>
<dbReference type="GO" id="GO:0047736">
    <property type="term" value="F:cellobiose epimerase activity"/>
    <property type="evidence" value="ECO:0007669"/>
    <property type="project" value="UniProtKB-UniRule"/>
</dbReference>
<name>A0A4R6SQL8_9SPHI</name>
<dbReference type="EMBL" id="SNYC01000009">
    <property type="protein sequence ID" value="TDQ06336.1"/>
    <property type="molecule type" value="Genomic_DNA"/>
</dbReference>
<dbReference type="RefSeq" id="WP_133578199.1">
    <property type="nucleotide sequence ID" value="NZ_SNYC01000009.1"/>
</dbReference>
<dbReference type="InterPro" id="IPR010819">
    <property type="entry name" value="AGE/CE"/>
</dbReference>
<comment type="similarity">
    <text evidence="2">Belongs to the N-acylglucosamine 2-epimerase family.</text>
</comment>
<dbReference type="AlphaFoldDB" id="A0A4R6SQL8"/>
<dbReference type="InterPro" id="IPR012341">
    <property type="entry name" value="6hp_glycosidase-like_sf"/>
</dbReference>
<evidence type="ECO:0000256" key="1">
    <source>
        <dbReference type="ARBA" id="ARBA00001470"/>
    </source>
</evidence>
<evidence type="ECO:0000256" key="4">
    <source>
        <dbReference type="HAMAP-Rule" id="MF_00929"/>
    </source>
</evidence>
<sequence length="401" mass="46497">MPGRLKLYAAELEDELKSILDYWMTFTPDPEYGGFKGKIHTDSHADPQAPKGSVLNARILWTFAAAYHLNPQKEYLQMADRAYAYINDHFIDQEFGGVFWTVNYKGNPLDTKKQIYAIAFTIYAFSEYYLASKNEEAKLKAIALYKDLVKYSYDPKRGGYFEAFTREWQSIEDLRLSDKDANEKKTMNTHLHVLEAFTTLYAIWPDPSLKEKIKALLDDFCNHMINPYTGHLNLFLDEDWTIKSEIISYGHDIEASWLLLEAAEGINEEKAVLKIKELSLKMAEASLKAIDDDGALWYEYDPAIVHLNREKHWWVQAESMVGFFNAWQLSSETRYLETSLANWQFVKDQIIDHKNGEWFWGIAEDGSVMTAEDKVGLWKCPYHNSRACIEIVKRISGLLNR</sequence>
<accession>A0A4R6SQL8</accession>
<gene>
    <name evidence="5" type="ORF">ATK78_4406</name>
</gene>
<comment type="function">
    <text evidence="4">Catalyzes the reversible epimerization of cellobiose to 4-O-beta-D-glucopyranosyl-D-mannose (Glc-Man).</text>
</comment>
<dbReference type="InterPro" id="IPR008928">
    <property type="entry name" value="6-hairpin_glycosidase_sf"/>
</dbReference>
<organism evidence="5 6">
    <name type="scientific">Pedobacter metabolipauper</name>
    <dbReference type="NCBI Taxonomy" id="425513"/>
    <lineage>
        <taxon>Bacteria</taxon>
        <taxon>Pseudomonadati</taxon>
        <taxon>Bacteroidota</taxon>
        <taxon>Sphingobacteriia</taxon>
        <taxon>Sphingobacteriales</taxon>
        <taxon>Sphingobacteriaceae</taxon>
        <taxon>Pedobacter</taxon>
    </lineage>
</organism>
<comment type="similarity">
    <text evidence="4">Belongs to the cellobiose 2-epimerase family.</text>
</comment>
<keyword evidence="6" id="KW-1185">Reference proteome</keyword>
<evidence type="ECO:0000313" key="6">
    <source>
        <dbReference type="Proteomes" id="UP000295620"/>
    </source>
</evidence>
<dbReference type="InterPro" id="IPR028584">
    <property type="entry name" value="Cellobiose_2_epim"/>
</dbReference>